<evidence type="ECO:0000313" key="4">
    <source>
        <dbReference type="EMBL" id="ESA23033.1"/>
    </source>
</evidence>
<dbReference type="CDD" id="cd00303">
    <property type="entry name" value="retropepsin_like"/>
    <property type="match status" value="1"/>
</dbReference>
<dbReference type="GO" id="GO:0004190">
    <property type="term" value="F:aspartic-type endopeptidase activity"/>
    <property type="evidence" value="ECO:0007669"/>
    <property type="project" value="InterPro"/>
</dbReference>
<name>U9UWX1_RHIID</name>
<evidence type="ECO:0000256" key="2">
    <source>
        <dbReference type="SAM" id="MobiDB-lite"/>
    </source>
</evidence>
<reference evidence="4" key="1">
    <citation type="submission" date="2013-07" db="EMBL/GenBank/DDBJ databases">
        <title>The genome of an arbuscular mycorrhizal fungus provides insights into the evolution of the oldest plant symbiosis.</title>
        <authorList>
            <consortium name="DOE Joint Genome Institute"/>
            <person name="Tisserant E."/>
            <person name="Malbreil M."/>
            <person name="Kuo A."/>
            <person name="Kohler A."/>
            <person name="Symeonidi A."/>
            <person name="Balestrini R."/>
            <person name="Charron P."/>
            <person name="Duensing N."/>
            <person name="Frei-dit-Frey N."/>
            <person name="Gianinazzi-Pearson V."/>
            <person name="Gilbert B."/>
            <person name="Handa Y."/>
            <person name="Hijri M."/>
            <person name="Kaul R."/>
            <person name="Kawaguchi M."/>
            <person name="Krajinski F."/>
            <person name="Lammers P."/>
            <person name="Lapierre D."/>
            <person name="Masclaux F.G."/>
            <person name="Murat C."/>
            <person name="Morin E."/>
            <person name="Ndikumana S."/>
            <person name="Pagni M."/>
            <person name="Petitpierre D."/>
            <person name="Requena N."/>
            <person name="Rosikiewicz P."/>
            <person name="Riley R."/>
            <person name="Saito K."/>
            <person name="San Clemente H."/>
            <person name="Shapiro H."/>
            <person name="van Tuinen D."/>
            <person name="Becard G."/>
            <person name="Bonfante P."/>
            <person name="Paszkowski U."/>
            <person name="Shachar-Hill Y."/>
            <person name="Young J.P."/>
            <person name="Sanders I.R."/>
            <person name="Henrissat B."/>
            <person name="Rensing S.A."/>
            <person name="Grigoriev I.V."/>
            <person name="Corradi N."/>
            <person name="Roux C."/>
            <person name="Martin F."/>
        </authorList>
    </citation>
    <scope>NUCLEOTIDE SEQUENCE</scope>
    <source>
        <strain evidence="4">DAOM 197198</strain>
    </source>
</reference>
<organism evidence="4">
    <name type="scientific">Rhizophagus irregularis (strain DAOM 181602 / DAOM 197198 / MUCL 43194)</name>
    <name type="common">Arbuscular mycorrhizal fungus</name>
    <name type="synonym">Glomus intraradices</name>
    <dbReference type="NCBI Taxonomy" id="747089"/>
    <lineage>
        <taxon>Eukaryota</taxon>
        <taxon>Fungi</taxon>
        <taxon>Fungi incertae sedis</taxon>
        <taxon>Mucoromycota</taxon>
        <taxon>Glomeromycotina</taxon>
        <taxon>Glomeromycetes</taxon>
        <taxon>Glomerales</taxon>
        <taxon>Glomeraceae</taxon>
        <taxon>Rhizophagus</taxon>
    </lineage>
</organism>
<proteinExistence type="predicted"/>
<dbReference type="InterPro" id="IPR021109">
    <property type="entry name" value="Peptidase_aspartic_dom_sf"/>
</dbReference>
<sequence>MIRALVDTGAGPSVITNELRRELNIPITKKSNVVLTIANGKSIASLGRAEIKIEIDENLEIPLEFEVIDSKRKDLILGTDLLRYGIINMKEGLLTIEWDNGIYEIPIDFRGKKNVEFEESENKGEFNEDPKNMENMSDDSSEESESEDEYEDNEKEEVLSTMEKVRRKKKNNVK</sequence>
<dbReference type="HOGENOM" id="CLU_131666_0_0_1"/>
<dbReference type="GO" id="GO:0006508">
    <property type="term" value="P:proteolysis"/>
    <property type="evidence" value="ECO:0007669"/>
    <property type="project" value="InterPro"/>
</dbReference>
<dbReference type="AlphaFoldDB" id="U9UWX1"/>
<evidence type="ECO:0000259" key="3">
    <source>
        <dbReference type="PROSITE" id="PS50175"/>
    </source>
</evidence>
<evidence type="ECO:0000256" key="1">
    <source>
        <dbReference type="ARBA" id="ARBA00022801"/>
    </source>
</evidence>
<dbReference type="EMBL" id="KI275079">
    <property type="protein sequence ID" value="ESA23033.1"/>
    <property type="molecule type" value="Genomic_DNA"/>
</dbReference>
<dbReference type="SUPFAM" id="SSF50630">
    <property type="entry name" value="Acid proteases"/>
    <property type="match status" value="1"/>
</dbReference>
<feature type="compositionally biased region" description="Acidic residues" evidence="2">
    <location>
        <begin position="136"/>
        <end position="155"/>
    </location>
</feature>
<dbReference type="InterPro" id="IPR001995">
    <property type="entry name" value="Peptidase_A2_cat"/>
</dbReference>
<feature type="compositionally biased region" description="Basic residues" evidence="2">
    <location>
        <begin position="165"/>
        <end position="174"/>
    </location>
</feature>
<accession>U9UWX1</accession>
<gene>
    <name evidence="4" type="ORF">GLOINDRAFT_15835</name>
</gene>
<feature type="domain" description="Peptidase A2" evidence="3">
    <location>
        <begin position="2"/>
        <end position="81"/>
    </location>
</feature>
<keyword evidence="1" id="KW-0378">Hydrolase</keyword>
<feature type="region of interest" description="Disordered" evidence="2">
    <location>
        <begin position="118"/>
        <end position="174"/>
    </location>
</feature>
<feature type="compositionally biased region" description="Basic and acidic residues" evidence="2">
    <location>
        <begin position="118"/>
        <end position="132"/>
    </location>
</feature>
<protein>
    <recommendedName>
        <fullName evidence="3">Peptidase A2 domain-containing protein</fullName>
    </recommendedName>
</protein>
<dbReference type="PROSITE" id="PS50175">
    <property type="entry name" value="ASP_PROT_RETROV"/>
    <property type="match status" value="1"/>
</dbReference>
<dbReference type="Gene3D" id="2.40.70.10">
    <property type="entry name" value="Acid Proteases"/>
    <property type="match status" value="1"/>
</dbReference>
<dbReference type="Pfam" id="PF13650">
    <property type="entry name" value="Asp_protease_2"/>
    <property type="match status" value="1"/>
</dbReference>